<evidence type="ECO:0000256" key="5">
    <source>
        <dbReference type="ARBA" id="ARBA00022670"/>
    </source>
</evidence>
<reference evidence="11 12" key="1">
    <citation type="submission" date="2014-08" db="EMBL/GenBank/DDBJ databases">
        <title>Genomic and Phenotypic Diversity of Colwellia psychrerythraea strains from Disparate Marine Basins.</title>
        <authorList>
            <person name="Techtmann S.M."/>
            <person name="Stelling S.C."/>
            <person name="Utturkar S.M."/>
            <person name="Alshibli N."/>
            <person name="Harris A."/>
            <person name="Brown S.D."/>
            <person name="Hazen T.C."/>
        </authorList>
    </citation>
    <scope>NUCLEOTIDE SEQUENCE [LARGE SCALE GENOMIC DNA]</scope>
    <source>
        <strain evidence="11 12">ND2E</strain>
    </source>
</reference>
<dbReference type="SUPFAM" id="SSF51306">
    <property type="entry name" value="LexA/Signal peptidase"/>
    <property type="match status" value="1"/>
</dbReference>
<keyword evidence="8" id="KW-0472">Membrane</keyword>
<comment type="catalytic activity">
    <reaction evidence="1 8">
        <text>Cleavage of hydrophobic, N-terminal signal or leader sequences from secreted and periplasmic proteins.</text>
        <dbReference type="EC" id="3.4.21.89"/>
    </reaction>
</comment>
<dbReference type="GO" id="GO:0004252">
    <property type="term" value="F:serine-type endopeptidase activity"/>
    <property type="evidence" value="ECO:0007669"/>
    <property type="project" value="InterPro"/>
</dbReference>
<feature type="active site" evidence="7">
    <location>
        <position position="95"/>
    </location>
</feature>
<accession>A0A099KY10</accession>
<protein>
    <recommendedName>
        <fullName evidence="4 8">Signal peptidase I</fullName>
        <ecNumber evidence="3 8">3.4.21.89</ecNumber>
    </recommendedName>
</protein>
<feature type="active site" evidence="7">
    <location>
        <position position="150"/>
    </location>
</feature>
<dbReference type="PROSITE" id="PS00501">
    <property type="entry name" value="SPASE_I_1"/>
    <property type="match status" value="1"/>
</dbReference>
<dbReference type="PANTHER" id="PTHR43390">
    <property type="entry name" value="SIGNAL PEPTIDASE I"/>
    <property type="match status" value="1"/>
</dbReference>
<dbReference type="GO" id="GO:0006465">
    <property type="term" value="P:signal peptide processing"/>
    <property type="evidence" value="ECO:0007669"/>
    <property type="project" value="InterPro"/>
</dbReference>
<organism evidence="11 12">
    <name type="scientific">Colwellia psychrerythraea</name>
    <name type="common">Vibrio psychroerythus</name>
    <dbReference type="NCBI Taxonomy" id="28229"/>
    <lineage>
        <taxon>Bacteria</taxon>
        <taxon>Pseudomonadati</taxon>
        <taxon>Pseudomonadota</taxon>
        <taxon>Gammaproteobacteria</taxon>
        <taxon>Alteromonadales</taxon>
        <taxon>Colwelliaceae</taxon>
        <taxon>Colwellia</taxon>
    </lineage>
</organism>
<evidence type="ECO:0000313" key="11">
    <source>
        <dbReference type="EMBL" id="KGJ95594.1"/>
    </source>
</evidence>
<dbReference type="PRINTS" id="PR00727">
    <property type="entry name" value="LEADERPTASE"/>
</dbReference>
<evidence type="ECO:0000259" key="10">
    <source>
        <dbReference type="Pfam" id="PF10502"/>
    </source>
</evidence>
<dbReference type="RefSeq" id="WP_033092130.1">
    <property type="nucleotide sequence ID" value="NZ_JQED01000003.1"/>
</dbReference>
<comment type="caution">
    <text evidence="11">The sequence shown here is derived from an EMBL/GenBank/DDBJ whole genome shotgun (WGS) entry which is preliminary data.</text>
</comment>
<keyword evidence="8" id="KW-1133">Transmembrane helix</keyword>
<gene>
    <name evidence="11" type="ORF">ND2E_1376</name>
</gene>
<keyword evidence="6 8" id="KW-0378">Hydrolase</keyword>
<dbReference type="InterPro" id="IPR019533">
    <property type="entry name" value="Peptidase_S26"/>
</dbReference>
<dbReference type="InterPro" id="IPR036286">
    <property type="entry name" value="LexA/Signal_pep-like_sf"/>
</dbReference>
<dbReference type="InterPro" id="IPR019758">
    <property type="entry name" value="Pept_S26A_signal_pept_1_CS"/>
</dbReference>
<dbReference type="EC" id="3.4.21.89" evidence="3 8"/>
<dbReference type="PATRIC" id="fig|28229.4.peg.373"/>
<dbReference type="Gene3D" id="2.10.109.10">
    <property type="entry name" value="Umud Fragment, subunit A"/>
    <property type="match status" value="1"/>
</dbReference>
<evidence type="ECO:0000256" key="8">
    <source>
        <dbReference type="RuleBase" id="RU003993"/>
    </source>
</evidence>
<evidence type="ECO:0000256" key="3">
    <source>
        <dbReference type="ARBA" id="ARBA00013208"/>
    </source>
</evidence>
<evidence type="ECO:0000256" key="6">
    <source>
        <dbReference type="ARBA" id="ARBA00022801"/>
    </source>
</evidence>
<dbReference type="AlphaFoldDB" id="A0A099KY10"/>
<evidence type="ECO:0000256" key="7">
    <source>
        <dbReference type="PIRSR" id="PIRSR600223-1"/>
    </source>
</evidence>
<dbReference type="InterPro" id="IPR000223">
    <property type="entry name" value="Pept_S26A_signal_pept_1"/>
</dbReference>
<dbReference type="GO" id="GO:0016020">
    <property type="term" value="C:membrane"/>
    <property type="evidence" value="ECO:0007669"/>
    <property type="project" value="UniProtKB-SubCell"/>
</dbReference>
<feature type="transmembrane region" description="Helical" evidence="8">
    <location>
        <begin position="6"/>
        <end position="27"/>
    </location>
</feature>
<dbReference type="PANTHER" id="PTHR43390:SF1">
    <property type="entry name" value="CHLOROPLAST PROCESSING PEPTIDASE"/>
    <property type="match status" value="1"/>
</dbReference>
<comment type="caution">
    <text evidence="9">Lacks conserved residue(s) required for the propagation of feature annotation.</text>
</comment>
<dbReference type="PROSITE" id="PS00761">
    <property type="entry name" value="SPASE_I_3"/>
    <property type="match status" value="1"/>
</dbReference>
<dbReference type="EMBL" id="JQED01000003">
    <property type="protein sequence ID" value="KGJ95594.1"/>
    <property type="molecule type" value="Genomic_DNA"/>
</dbReference>
<dbReference type="Proteomes" id="UP000029843">
    <property type="component" value="Unassembled WGS sequence"/>
</dbReference>
<evidence type="ECO:0000256" key="4">
    <source>
        <dbReference type="ARBA" id="ARBA00019232"/>
    </source>
</evidence>
<dbReference type="OrthoDB" id="9815782at2"/>
<evidence type="ECO:0000256" key="9">
    <source>
        <dbReference type="RuleBase" id="RU362042"/>
    </source>
</evidence>
<dbReference type="GO" id="GO:0009003">
    <property type="term" value="F:signal peptidase activity"/>
    <property type="evidence" value="ECO:0007669"/>
    <property type="project" value="UniProtKB-EC"/>
</dbReference>
<dbReference type="CDD" id="cd06530">
    <property type="entry name" value="S26_SPase_I"/>
    <property type="match status" value="1"/>
</dbReference>
<dbReference type="PROSITE" id="PS00760">
    <property type="entry name" value="SPASE_I_2"/>
    <property type="match status" value="1"/>
</dbReference>
<evidence type="ECO:0000313" key="12">
    <source>
        <dbReference type="Proteomes" id="UP000029843"/>
    </source>
</evidence>
<proteinExistence type="inferred from homology"/>
<name>A0A099KY10_COLPS</name>
<comment type="similarity">
    <text evidence="2 9">Belongs to the peptidase S26 family.</text>
</comment>
<dbReference type="InterPro" id="IPR019757">
    <property type="entry name" value="Pept_S26A_signal_pept_1_Lys-AS"/>
</dbReference>
<keyword evidence="5 8" id="KW-0645">Protease</keyword>
<feature type="domain" description="Peptidase S26" evidence="10">
    <location>
        <begin position="66"/>
        <end position="280"/>
    </location>
</feature>
<evidence type="ECO:0000256" key="1">
    <source>
        <dbReference type="ARBA" id="ARBA00000677"/>
    </source>
</evidence>
<dbReference type="NCBIfam" id="TIGR02227">
    <property type="entry name" value="sigpep_I_bact"/>
    <property type="match status" value="1"/>
</dbReference>
<sequence>MAVYFSIILVIITVLTGIVWFADKFYLAPQRRLKANAAQKSAKESCEAELTPQALATLTEPSPLVDTAVQIFPVIAFVLILRSFIYEPFQIPSGSMMPTLLDGDFILVNKFNYGLKDPVVRHKFIENGLPEHGDVVVFKYPQDPNVDFIKRVIGLPGDRIIYRNKSLYIKRACQESDSQCPDFEQIQQNLVGPYLGPDAEEGMNEFESKMLNKSHQVLNDSQTLPRVSHYFPQAGTAVDEFLVPAKHYFVMGDNRDNSLDGRFWGFVPEENLVGEAVAIWMSFDFDRSEDSILPQWLPTGVRFERIGAII</sequence>
<keyword evidence="8" id="KW-0812">Transmembrane</keyword>
<evidence type="ECO:0000256" key="2">
    <source>
        <dbReference type="ARBA" id="ARBA00009370"/>
    </source>
</evidence>
<dbReference type="InterPro" id="IPR019756">
    <property type="entry name" value="Pept_S26A_signal_pept_1_Ser-AS"/>
</dbReference>
<comment type="subcellular location">
    <subcellularLocation>
        <location evidence="9">Membrane</location>
        <topology evidence="9">Multi-pass membrane protein</topology>
    </subcellularLocation>
</comment>
<dbReference type="Pfam" id="PF10502">
    <property type="entry name" value="Peptidase_S26"/>
    <property type="match status" value="1"/>
</dbReference>